<sequence length="70" mass="7640">MKDNLPMQTCAECGSRFIVAVSPMSGLCPECAHQLYGYDNCNHQMRAGRCVSCGWDGSVSAFIKAQQHKA</sequence>
<proteinExistence type="predicted"/>
<dbReference type="Proteomes" id="UP001201549">
    <property type="component" value="Unassembled WGS sequence"/>
</dbReference>
<dbReference type="RefSeq" id="WP_238898410.1">
    <property type="nucleotide sequence ID" value="NZ_JAKOGG010000023.1"/>
</dbReference>
<protein>
    <submittedName>
        <fullName evidence="1">Uncharacterized protein</fullName>
    </submittedName>
</protein>
<accession>A0ABT2FQS4</accession>
<reference evidence="2" key="1">
    <citation type="submission" date="2023-07" db="EMBL/GenBank/DDBJ databases">
        <title>Shewanella mangrovi sp. nov., an acetaldehyde- degrading bacterium isolated from mangrove sediment.</title>
        <authorList>
            <person name="Liu Y."/>
        </authorList>
    </citation>
    <scope>NUCLEOTIDE SEQUENCE [LARGE SCALE GENOMIC DNA]</scope>
    <source>
        <strain evidence="2">C32</strain>
    </source>
</reference>
<gene>
    <name evidence="1" type="ORF">L9G74_19325</name>
</gene>
<evidence type="ECO:0000313" key="2">
    <source>
        <dbReference type="Proteomes" id="UP001201549"/>
    </source>
</evidence>
<dbReference type="EMBL" id="JAKOGG010000023">
    <property type="protein sequence ID" value="MCS4558593.1"/>
    <property type="molecule type" value="Genomic_DNA"/>
</dbReference>
<comment type="caution">
    <text evidence="1">The sequence shown here is derived from an EMBL/GenBank/DDBJ whole genome shotgun (WGS) entry which is preliminary data.</text>
</comment>
<organism evidence="1 2">
    <name type="scientific">Shewanella electrica</name>
    <dbReference type="NCBI Taxonomy" id="515560"/>
    <lineage>
        <taxon>Bacteria</taxon>
        <taxon>Pseudomonadati</taxon>
        <taxon>Pseudomonadota</taxon>
        <taxon>Gammaproteobacteria</taxon>
        <taxon>Alteromonadales</taxon>
        <taxon>Shewanellaceae</taxon>
        <taxon>Shewanella</taxon>
    </lineage>
</organism>
<evidence type="ECO:0000313" key="1">
    <source>
        <dbReference type="EMBL" id="MCS4558593.1"/>
    </source>
</evidence>
<name>A0ABT2FQS4_9GAMM</name>
<keyword evidence="2" id="KW-1185">Reference proteome</keyword>